<dbReference type="Gene3D" id="1.20.910.10">
    <property type="entry name" value="Heme oxygenase-like"/>
    <property type="match status" value="1"/>
</dbReference>
<reference evidence="1" key="1">
    <citation type="submission" date="2024-06" db="EMBL/GenBank/DDBJ databases">
        <title>Draft Genome Sequence of Deinococcus sonorensis Type Strain KR-87, a Biofilm Producing Representative of the Genus Deinococcus.</title>
        <authorList>
            <person name="Boren L.S."/>
            <person name="Grosso R.A."/>
            <person name="Hugenberg-Cox A.N."/>
            <person name="Hill J.T.E."/>
            <person name="Albert C.M."/>
            <person name="Tuohy J.M."/>
        </authorList>
    </citation>
    <scope>NUCLEOTIDE SEQUENCE</scope>
    <source>
        <strain evidence="1">KR-87</strain>
        <plasmid evidence="1">pDson02</plasmid>
    </source>
</reference>
<sequence>MMLPLLKAHTQDLHQRVEQLLAIMADPLPAELYHQQLRQLYRLYNPLEARLSALPLPDALGWPGRLKAPLLEQDLSVLRLSVPDPLPAAALPELPSVAHALGCLYVLEGSTLGGQLIGRHLSRQLQLTAEHGAAFFNSYGVRVGPMWKAFGQVLEQHAAEHGGQAEMLTGALQTFHAFESVLMDAPIPAGAADD</sequence>
<gene>
    <name evidence="1" type="ORF">ABOD76_20850</name>
</gene>
<dbReference type="AlphaFoldDB" id="A0AAU7UG88"/>
<organism evidence="1">
    <name type="scientific">Deinococcus sonorensis KR-87</name>
    <dbReference type="NCBI Taxonomy" id="694439"/>
    <lineage>
        <taxon>Bacteria</taxon>
        <taxon>Thermotogati</taxon>
        <taxon>Deinococcota</taxon>
        <taxon>Deinococci</taxon>
        <taxon>Deinococcales</taxon>
        <taxon>Deinococcaceae</taxon>
        <taxon>Deinococcus</taxon>
    </lineage>
</organism>
<dbReference type="SUPFAM" id="SSF48613">
    <property type="entry name" value="Heme oxygenase-like"/>
    <property type="match status" value="1"/>
</dbReference>
<dbReference type="KEGG" id="dsc:ABOD76_20850"/>
<geneLocation type="plasmid" evidence="1">
    <name>pDson02</name>
</geneLocation>
<dbReference type="Pfam" id="PF01126">
    <property type="entry name" value="Heme_oxygenase"/>
    <property type="match status" value="1"/>
</dbReference>
<proteinExistence type="predicted"/>
<keyword evidence="1" id="KW-0614">Plasmid</keyword>
<dbReference type="RefSeq" id="WP_350245649.1">
    <property type="nucleotide sequence ID" value="NZ_CP158300.1"/>
</dbReference>
<dbReference type="InterPro" id="IPR016084">
    <property type="entry name" value="Haem_Oase-like_multi-hlx"/>
</dbReference>
<dbReference type="GO" id="GO:0006788">
    <property type="term" value="P:heme oxidation"/>
    <property type="evidence" value="ECO:0007669"/>
    <property type="project" value="InterPro"/>
</dbReference>
<protein>
    <submittedName>
        <fullName evidence="1">Biliverdin-producing heme oxygenase</fullName>
    </submittedName>
</protein>
<dbReference type="EMBL" id="CP158300">
    <property type="protein sequence ID" value="XBV87500.1"/>
    <property type="molecule type" value="Genomic_DNA"/>
</dbReference>
<name>A0AAU7UG88_9DEIO</name>
<evidence type="ECO:0000313" key="1">
    <source>
        <dbReference type="EMBL" id="XBV87500.1"/>
    </source>
</evidence>
<dbReference type="GO" id="GO:0004392">
    <property type="term" value="F:heme oxygenase (decyclizing) activity"/>
    <property type="evidence" value="ECO:0007669"/>
    <property type="project" value="InterPro"/>
</dbReference>
<dbReference type="InterPro" id="IPR016053">
    <property type="entry name" value="Haem_Oase-like"/>
</dbReference>
<accession>A0AAU7UG88</accession>
<dbReference type="CDD" id="cd19166">
    <property type="entry name" value="HemeO-bac"/>
    <property type="match status" value="1"/>
</dbReference>